<evidence type="ECO:0000256" key="2">
    <source>
        <dbReference type="PROSITE-ProRule" id="PRU00259"/>
    </source>
</evidence>
<dbReference type="SUPFAM" id="SSF48371">
    <property type="entry name" value="ARM repeat"/>
    <property type="match status" value="1"/>
</dbReference>
<dbReference type="Pfam" id="PF20710">
    <property type="entry name" value="DUF6824"/>
    <property type="match status" value="1"/>
</dbReference>
<keyword evidence="1" id="KW-0677">Repeat</keyword>
<dbReference type="Pfam" id="PF23744">
    <property type="entry name" value="ARM_LRRK2"/>
    <property type="match status" value="1"/>
</dbReference>
<dbReference type="PROSITE" id="PS50176">
    <property type="entry name" value="ARM_REPEAT"/>
    <property type="match status" value="1"/>
</dbReference>
<proteinExistence type="predicted"/>
<evidence type="ECO:0000256" key="3">
    <source>
        <dbReference type="SAM" id="MobiDB-lite"/>
    </source>
</evidence>
<feature type="domain" description="DUF6824" evidence="4">
    <location>
        <begin position="15"/>
        <end position="92"/>
    </location>
</feature>
<dbReference type="InterPro" id="IPR049227">
    <property type="entry name" value="DUF6824"/>
</dbReference>
<dbReference type="EMBL" id="HBGK01046844">
    <property type="protein sequence ID" value="CAD9306521.1"/>
    <property type="molecule type" value="Transcribed_RNA"/>
</dbReference>
<dbReference type="InterPro" id="IPR016024">
    <property type="entry name" value="ARM-type_fold"/>
</dbReference>
<feature type="domain" description="LRRK2 ARM repeat" evidence="5">
    <location>
        <begin position="715"/>
        <end position="914"/>
    </location>
</feature>
<protein>
    <submittedName>
        <fullName evidence="6">Uncharacterized protein</fullName>
    </submittedName>
</protein>
<evidence type="ECO:0000313" key="6">
    <source>
        <dbReference type="EMBL" id="CAD9306521.1"/>
    </source>
</evidence>
<dbReference type="PANTHER" id="PTHR22895">
    <property type="entry name" value="ARMADILLO REPEAT-CONTAINING PROTEIN 6"/>
    <property type="match status" value="1"/>
</dbReference>
<evidence type="ECO:0000256" key="1">
    <source>
        <dbReference type="ARBA" id="ARBA00022737"/>
    </source>
</evidence>
<dbReference type="SMART" id="SM00185">
    <property type="entry name" value="ARM"/>
    <property type="match status" value="6"/>
</dbReference>
<evidence type="ECO:0000259" key="4">
    <source>
        <dbReference type="Pfam" id="PF20710"/>
    </source>
</evidence>
<organism evidence="6">
    <name type="scientific">Grammatophora oceanica</name>
    <dbReference type="NCBI Taxonomy" id="210454"/>
    <lineage>
        <taxon>Eukaryota</taxon>
        <taxon>Sar</taxon>
        <taxon>Stramenopiles</taxon>
        <taxon>Ochrophyta</taxon>
        <taxon>Bacillariophyta</taxon>
        <taxon>Fragilariophyceae</taxon>
        <taxon>Fragilariophycidae</taxon>
        <taxon>Rhabdonematales</taxon>
        <taxon>Grammatophoraceae</taxon>
        <taxon>Grammatophora</taxon>
    </lineage>
</organism>
<gene>
    <name evidence="6" type="ORF">GOCE00092_LOCUS24593</name>
</gene>
<evidence type="ECO:0000259" key="5">
    <source>
        <dbReference type="Pfam" id="PF23744"/>
    </source>
</evidence>
<feature type="compositionally biased region" description="Low complexity" evidence="3">
    <location>
        <begin position="260"/>
        <end position="277"/>
    </location>
</feature>
<dbReference type="InterPro" id="IPR000225">
    <property type="entry name" value="Armadillo"/>
</dbReference>
<dbReference type="InterPro" id="IPR056597">
    <property type="entry name" value="ARM_LRRK2"/>
</dbReference>
<dbReference type="Gene3D" id="1.25.10.10">
    <property type="entry name" value="Leucine-rich Repeat Variant"/>
    <property type="match status" value="1"/>
</dbReference>
<feature type="region of interest" description="Disordered" evidence="3">
    <location>
        <begin position="260"/>
        <end position="281"/>
    </location>
</feature>
<dbReference type="AlphaFoldDB" id="A0A7S1VP17"/>
<sequence>MSDAVANLIHPARTDFLCGIRNECILHPGTNFVKEECIEPNVQHYHEAEKTTKMRINVEIVLQVYARQGRFLVKNSKTKQWEKLSFVDSRRRIGLIFSNLVRNLRKQLAAKESNMEPANLSPPAVRIPDRAQVAPVADSKPVAHMVQPSGPIKSVGGDVSPPSVTMSPNDMSLPQQNQMLPPPPVQYVRPVDVTVQEPHVARPIVVHRQSHAQTGIPAGQATIHHVQPMQVGQAAVSVAPGQPVQVTALPPGTRYTVAAASGSGSSQQTLAAASGSSHPLRQQAVPESTVRYQMVGANSAQFPRPSLAAPRQLIPAGRAVGYGRTHESSRQQMPVNAVHEPQPLVARPLPGSGVGQVPVARHQPLRHPGVVRRHPHSRNQSIDDVSFQLSTYSDAISMDRFLDGSSQVDSAHWSKITKGTATGGDTIKSDMVGEIVQSVTVTKSNSDRNVSVPRAAQVVELTPPKQDAGNGLTAVEESHLTSADTDDEFEDMETSTRHALSALRVGNSKDHLLEISSFPMSEATLIDDVDWAETVIMESVGGGSSRMVSLLRRNDAVMRDDRALLQDDMLTVGTIGGEILPGLQQLTATISQMTATLEDSNTQIRCFGELAELGWKNWRNRGSIGKAGGIEAIVKAMSHHFECAQVQSCGCVALYWLASWGNQESIADAGGIERIVLTMKRHVESEDVQNRACQVLAELVGGHRDSIVRVGGIKAVVVAMRHHLQNEEVQRHGCKALAGLASYSPSSQVLIANEGGIDAVISAMTRHLNDEDVQRHGLWTLARLAESNLANQRFITTSGGVEAMVAAMRRHLHNTDLQHVGSRSLARLARENAVNQDSIAKLGGIVAIVSAMSHHKWHDHVQGSCCFALGCLAYRNVNNQRIIKESRAPDVVKEASERFVNNDWLQRCAEYALEMAGIPVECDDSILKAWRDLNIPKQVVG</sequence>
<dbReference type="InterPro" id="IPR011989">
    <property type="entry name" value="ARM-like"/>
</dbReference>
<feature type="repeat" description="ARM" evidence="2">
    <location>
        <begin position="755"/>
        <end position="799"/>
    </location>
</feature>
<reference evidence="6" key="1">
    <citation type="submission" date="2021-01" db="EMBL/GenBank/DDBJ databases">
        <authorList>
            <person name="Corre E."/>
            <person name="Pelletier E."/>
            <person name="Niang G."/>
            <person name="Scheremetjew M."/>
            <person name="Finn R."/>
            <person name="Kale V."/>
            <person name="Holt S."/>
            <person name="Cochrane G."/>
            <person name="Meng A."/>
            <person name="Brown T."/>
            <person name="Cohen L."/>
        </authorList>
    </citation>
    <scope>NUCLEOTIDE SEQUENCE</scope>
    <source>
        <strain evidence="6">CCMP 410</strain>
    </source>
</reference>
<accession>A0A7S1VP17</accession>
<dbReference type="PANTHER" id="PTHR22895:SF0">
    <property type="entry name" value="ARMADILLO REPEAT-CONTAINING PROTEIN 6"/>
    <property type="match status" value="1"/>
</dbReference>
<name>A0A7S1VP17_9STRA</name>